<protein>
    <submittedName>
        <fullName evidence="1">Uncharacterized protein</fullName>
    </submittedName>
</protein>
<comment type="caution">
    <text evidence="1">The sequence shown here is derived from an EMBL/GenBank/DDBJ whole genome shotgun (WGS) entry which is preliminary data.</text>
</comment>
<dbReference type="Proteomes" id="UP000770717">
    <property type="component" value="Unassembled WGS sequence"/>
</dbReference>
<sequence>MVKSNLIKRRVNLLDGHPTLTTEPLRPHYTPEYTTPAHNIIEPNCTRQFITQYVRTRLYPNRWKNIENLLHRSHFTCSHY</sequence>
<evidence type="ECO:0000313" key="2">
    <source>
        <dbReference type="Proteomes" id="UP000770717"/>
    </source>
</evidence>
<proteinExistence type="predicted"/>
<name>A0A8J6KHF5_ELECQ</name>
<accession>A0A8J6KHF5</accession>
<gene>
    <name evidence="1" type="ORF">GDO78_000323</name>
</gene>
<keyword evidence="2" id="KW-1185">Reference proteome</keyword>
<reference evidence="1" key="1">
    <citation type="thesis" date="2020" institute="ProQuest LLC" country="789 East Eisenhower Parkway, Ann Arbor, MI, USA">
        <title>Comparative Genomics and Chromosome Evolution.</title>
        <authorList>
            <person name="Mudd A.B."/>
        </authorList>
    </citation>
    <scope>NUCLEOTIDE SEQUENCE</scope>
    <source>
        <strain evidence="1">HN-11 Male</strain>
        <tissue evidence="1">Kidney and liver</tissue>
    </source>
</reference>
<organism evidence="1 2">
    <name type="scientific">Eleutherodactylus coqui</name>
    <name type="common">Puerto Rican coqui</name>
    <dbReference type="NCBI Taxonomy" id="57060"/>
    <lineage>
        <taxon>Eukaryota</taxon>
        <taxon>Metazoa</taxon>
        <taxon>Chordata</taxon>
        <taxon>Craniata</taxon>
        <taxon>Vertebrata</taxon>
        <taxon>Euteleostomi</taxon>
        <taxon>Amphibia</taxon>
        <taxon>Batrachia</taxon>
        <taxon>Anura</taxon>
        <taxon>Neobatrachia</taxon>
        <taxon>Hyloidea</taxon>
        <taxon>Eleutherodactylidae</taxon>
        <taxon>Eleutherodactylinae</taxon>
        <taxon>Eleutherodactylus</taxon>
        <taxon>Eleutherodactylus</taxon>
    </lineage>
</organism>
<evidence type="ECO:0000313" key="1">
    <source>
        <dbReference type="EMBL" id="KAG9491750.1"/>
    </source>
</evidence>
<dbReference type="EMBL" id="WNTK01000001">
    <property type="protein sequence ID" value="KAG9491750.1"/>
    <property type="molecule type" value="Genomic_DNA"/>
</dbReference>
<dbReference type="AlphaFoldDB" id="A0A8J6KHF5"/>